<dbReference type="WBParaSite" id="SVE_2011000.1">
    <property type="protein sequence ID" value="SVE_2011000.1"/>
    <property type="gene ID" value="SVE_2011000"/>
</dbReference>
<reference evidence="1" key="1">
    <citation type="submission" date="2014-07" db="EMBL/GenBank/DDBJ databases">
        <authorList>
            <person name="Martin A.A"/>
            <person name="De Silva N."/>
        </authorList>
    </citation>
    <scope>NUCLEOTIDE SEQUENCE</scope>
</reference>
<evidence type="ECO:0000313" key="2">
    <source>
        <dbReference type="WBParaSite" id="SVE_2011000.1"/>
    </source>
</evidence>
<evidence type="ECO:0000313" key="1">
    <source>
        <dbReference type="Proteomes" id="UP000035680"/>
    </source>
</evidence>
<reference evidence="2" key="2">
    <citation type="submission" date="2015-08" db="UniProtKB">
        <authorList>
            <consortium name="WormBaseParasite"/>
        </authorList>
    </citation>
    <scope>IDENTIFICATION</scope>
</reference>
<organism evidence="1 2">
    <name type="scientific">Strongyloides venezuelensis</name>
    <name type="common">Threadworm</name>
    <dbReference type="NCBI Taxonomy" id="75913"/>
    <lineage>
        <taxon>Eukaryota</taxon>
        <taxon>Metazoa</taxon>
        <taxon>Ecdysozoa</taxon>
        <taxon>Nematoda</taxon>
        <taxon>Chromadorea</taxon>
        <taxon>Rhabditida</taxon>
        <taxon>Tylenchina</taxon>
        <taxon>Panagrolaimomorpha</taxon>
        <taxon>Strongyloidoidea</taxon>
        <taxon>Strongyloididae</taxon>
        <taxon>Strongyloides</taxon>
    </lineage>
</organism>
<sequence>MEFEISFVTIISFLELHSEPKISLIPTLSKVKNFKNCLTYSTIDGERQYFFYFANDILKQGKNLVDVLSSFLLLNTLCDVYIIQKESKCIYQLVLTLAYQKPAIFRKDRSFNAKNIEKIVKYFKDKLYNMPWLRKIFRLVRLFVSL</sequence>
<protein>
    <submittedName>
        <fullName evidence="2">Uncharacterized protein</fullName>
    </submittedName>
</protein>
<accession>A0A0K0G5T6</accession>
<dbReference type="AlphaFoldDB" id="A0A0K0G5T6"/>
<name>A0A0K0G5T6_STRVS</name>
<keyword evidence="1" id="KW-1185">Reference proteome</keyword>
<proteinExistence type="predicted"/>
<dbReference type="Proteomes" id="UP000035680">
    <property type="component" value="Unassembled WGS sequence"/>
</dbReference>